<evidence type="ECO:0000259" key="1">
    <source>
        <dbReference type="Pfam" id="PF01636"/>
    </source>
</evidence>
<evidence type="ECO:0000313" key="2">
    <source>
        <dbReference type="EMBL" id="GLQ11742.1"/>
    </source>
</evidence>
<dbReference type="Gene3D" id="3.90.1200.10">
    <property type="match status" value="1"/>
</dbReference>
<dbReference type="Proteomes" id="UP001161406">
    <property type="component" value="Unassembled WGS sequence"/>
</dbReference>
<dbReference type="PIRSF" id="PIRSF000707">
    <property type="entry name" value="Hygromycin-B_kinase"/>
    <property type="match status" value="1"/>
</dbReference>
<comment type="caution">
    <text evidence="2">The sequence shown here is derived from an EMBL/GenBank/DDBJ whole genome shotgun (WGS) entry which is preliminary data.</text>
</comment>
<dbReference type="InterPro" id="IPR011009">
    <property type="entry name" value="Kinase-like_dom_sf"/>
</dbReference>
<sequence length="311" mass="33948">MRLERDQVDAALAGLDLGRVATVTEMSGGSSSVFRVDFLSGTSVVLKMYREGYHTGPAKDAFAAAQLDGVAVPVARHLLIDESRTRLPFDFVVTSYLPGVTAGTLRDHADIASLYRQTGALLRRLHEIAMPAYGRFDGQGIVDPVVSNEEYIGRRIAYGFERFAAFGGDPVLADRLRRIAEARLPDIVPFSKGAVFAHDDLHPDNVLAVEDGHGRLVLSGLIDFGNAQAADPVLDLAKCLFCSEHDAPGSTPHILAGYGRIDHPDPEEAIWYYTLLHRVTMWFWLRHIGVIPTPDTPSGLIDDLRAMAESG</sequence>
<name>A0ABQ5UK58_9HYPH</name>
<dbReference type="SUPFAM" id="SSF56112">
    <property type="entry name" value="Protein kinase-like (PK-like)"/>
    <property type="match status" value="1"/>
</dbReference>
<dbReference type="InterPro" id="IPR016259">
    <property type="entry name" value="Hygromycin-B_Kinase"/>
</dbReference>
<reference evidence="2" key="2">
    <citation type="submission" date="2023-01" db="EMBL/GenBank/DDBJ databases">
        <title>Draft genome sequence of Devosia yakushimensis strain NBRC 103855.</title>
        <authorList>
            <person name="Sun Q."/>
            <person name="Mori K."/>
        </authorList>
    </citation>
    <scope>NUCLEOTIDE SEQUENCE</scope>
    <source>
        <strain evidence="2">NBRC 103855</strain>
    </source>
</reference>
<dbReference type="InterPro" id="IPR051678">
    <property type="entry name" value="AGP_Transferase"/>
</dbReference>
<protein>
    <recommendedName>
        <fullName evidence="1">Aminoglycoside phosphotransferase domain-containing protein</fullName>
    </recommendedName>
</protein>
<proteinExistence type="predicted"/>
<evidence type="ECO:0000313" key="3">
    <source>
        <dbReference type="Proteomes" id="UP001161406"/>
    </source>
</evidence>
<feature type="domain" description="Aminoglycoside phosphotransferase" evidence="1">
    <location>
        <begin position="23"/>
        <end position="268"/>
    </location>
</feature>
<gene>
    <name evidence="2" type="ORF">GCM10007913_36740</name>
</gene>
<keyword evidence="3" id="KW-1185">Reference proteome</keyword>
<dbReference type="Pfam" id="PF01636">
    <property type="entry name" value="APH"/>
    <property type="match status" value="1"/>
</dbReference>
<reference evidence="2" key="1">
    <citation type="journal article" date="2014" name="Int. J. Syst. Evol. Microbiol.">
        <title>Complete genome of a new Firmicutes species belonging to the dominant human colonic microbiota ('Ruminococcus bicirculans') reveals two chromosomes and a selective capacity to utilize plant glucans.</title>
        <authorList>
            <consortium name="NISC Comparative Sequencing Program"/>
            <person name="Wegmann U."/>
            <person name="Louis P."/>
            <person name="Goesmann A."/>
            <person name="Henrissat B."/>
            <person name="Duncan S.H."/>
            <person name="Flint H.J."/>
        </authorList>
    </citation>
    <scope>NUCLEOTIDE SEQUENCE</scope>
    <source>
        <strain evidence="2">NBRC 103855</strain>
    </source>
</reference>
<dbReference type="RefSeq" id="WP_284393339.1">
    <property type="nucleotide sequence ID" value="NZ_BSNG01000002.1"/>
</dbReference>
<dbReference type="PANTHER" id="PTHR21310">
    <property type="entry name" value="AMINOGLYCOSIDE PHOSPHOTRANSFERASE-RELATED-RELATED"/>
    <property type="match status" value="1"/>
</dbReference>
<dbReference type="PANTHER" id="PTHR21310:SF15">
    <property type="entry name" value="AMINOGLYCOSIDE PHOSPHOTRANSFERASE DOMAIN-CONTAINING PROTEIN"/>
    <property type="match status" value="1"/>
</dbReference>
<dbReference type="InterPro" id="IPR002575">
    <property type="entry name" value="Aminoglycoside_PTrfase"/>
</dbReference>
<dbReference type="EMBL" id="BSNG01000002">
    <property type="protein sequence ID" value="GLQ11742.1"/>
    <property type="molecule type" value="Genomic_DNA"/>
</dbReference>
<organism evidence="2 3">
    <name type="scientific">Devosia yakushimensis</name>
    <dbReference type="NCBI Taxonomy" id="470028"/>
    <lineage>
        <taxon>Bacteria</taxon>
        <taxon>Pseudomonadati</taxon>
        <taxon>Pseudomonadota</taxon>
        <taxon>Alphaproteobacteria</taxon>
        <taxon>Hyphomicrobiales</taxon>
        <taxon>Devosiaceae</taxon>
        <taxon>Devosia</taxon>
    </lineage>
</organism>
<accession>A0ABQ5UK58</accession>